<comment type="caution">
    <text evidence="7">The sequence shown here is derived from an EMBL/GenBank/DDBJ whole genome shotgun (WGS) entry which is preliminary data.</text>
</comment>
<feature type="compositionally biased region" description="Basic residues" evidence="3">
    <location>
        <begin position="393"/>
        <end position="406"/>
    </location>
</feature>
<feature type="compositionally biased region" description="Low complexity" evidence="3">
    <location>
        <begin position="337"/>
        <end position="357"/>
    </location>
</feature>
<dbReference type="InterPro" id="IPR050496">
    <property type="entry name" value="SNF2_RAD54_helicase_repair"/>
</dbReference>
<protein>
    <submittedName>
        <fullName evidence="7">Uncharacterized protein</fullName>
    </submittedName>
</protein>
<dbReference type="SUPFAM" id="SSF117916">
    <property type="entry name" value="Fe-S cluster assembly (FSCA) domain-like"/>
    <property type="match status" value="1"/>
</dbReference>
<dbReference type="Pfam" id="PF00176">
    <property type="entry name" value="SNF2-rel_dom"/>
    <property type="match status" value="1"/>
</dbReference>
<dbReference type="PANTHER" id="PTHR45629:SF7">
    <property type="entry name" value="DNA EXCISION REPAIR PROTEIN ERCC-6-RELATED"/>
    <property type="match status" value="1"/>
</dbReference>
<dbReference type="PANTHER" id="PTHR45629">
    <property type="entry name" value="SNF2/RAD54 FAMILY MEMBER"/>
    <property type="match status" value="1"/>
</dbReference>
<dbReference type="InterPro" id="IPR001075">
    <property type="entry name" value="NIF_FeS_clus_asmbl_NifU_C"/>
</dbReference>
<dbReference type="Gene3D" id="3.40.50.300">
    <property type="entry name" value="P-loop containing nucleotide triphosphate hydrolases"/>
    <property type="match status" value="1"/>
</dbReference>
<evidence type="ECO:0000259" key="5">
    <source>
        <dbReference type="PROSITE" id="PS51192"/>
    </source>
</evidence>
<dbReference type="SMART" id="SM00487">
    <property type="entry name" value="DEXDc"/>
    <property type="match status" value="1"/>
</dbReference>
<dbReference type="GO" id="GO:0005524">
    <property type="term" value="F:ATP binding"/>
    <property type="evidence" value="ECO:0007669"/>
    <property type="project" value="InterPro"/>
</dbReference>
<dbReference type="GO" id="GO:0005506">
    <property type="term" value="F:iron ion binding"/>
    <property type="evidence" value="ECO:0007669"/>
    <property type="project" value="InterPro"/>
</dbReference>
<evidence type="ECO:0000313" key="7">
    <source>
        <dbReference type="EMBL" id="KAF4694807.1"/>
    </source>
</evidence>
<dbReference type="Pfam" id="PF01106">
    <property type="entry name" value="NifU"/>
    <property type="match status" value="1"/>
</dbReference>
<evidence type="ECO:0000313" key="8">
    <source>
        <dbReference type="Proteomes" id="UP000541610"/>
    </source>
</evidence>
<dbReference type="Proteomes" id="UP000541610">
    <property type="component" value="Unassembled WGS sequence"/>
</dbReference>
<dbReference type="PROSITE" id="PS51192">
    <property type="entry name" value="HELICASE_ATP_BIND_1"/>
    <property type="match status" value="1"/>
</dbReference>
<dbReference type="GO" id="GO:0016787">
    <property type="term" value="F:hydrolase activity"/>
    <property type="evidence" value="ECO:0007669"/>
    <property type="project" value="UniProtKB-KW"/>
</dbReference>
<keyword evidence="4" id="KW-0812">Transmembrane</keyword>
<evidence type="ECO:0000256" key="4">
    <source>
        <dbReference type="SAM" id="Phobius"/>
    </source>
</evidence>
<dbReference type="Gene3D" id="3.40.50.10810">
    <property type="entry name" value="Tandem AAA-ATPase domain"/>
    <property type="match status" value="1"/>
</dbReference>
<gene>
    <name evidence="7" type="ORF">FOZ60_006961</name>
</gene>
<feature type="domain" description="Helicase C-terminal" evidence="6">
    <location>
        <begin position="779"/>
        <end position="924"/>
    </location>
</feature>
<dbReference type="GO" id="GO:0006283">
    <property type="term" value="P:transcription-coupled nucleotide-excision repair"/>
    <property type="evidence" value="ECO:0007669"/>
    <property type="project" value="TreeGrafter"/>
</dbReference>
<dbReference type="InterPro" id="IPR034904">
    <property type="entry name" value="FSCA_dom_sf"/>
</dbReference>
<feature type="compositionally biased region" description="Low complexity" evidence="3">
    <location>
        <begin position="965"/>
        <end position="975"/>
    </location>
</feature>
<dbReference type="GO" id="GO:0051536">
    <property type="term" value="F:iron-sulfur cluster binding"/>
    <property type="evidence" value="ECO:0007669"/>
    <property type="project" value="InterPro"/>
</dbReference>
<keyword evidence="4" id="KW-1133">Transmembrane helix</keyword>
<dbReference type="SUPFAM" id="SSF52540">
    <property type="entry name" value="P-loop containing nucleoside triphosphate hydrolases"/>
    <property type="match status" value="2"/>
</dbReference>
<proteinExistence type="inferred from homology"/>
<accession>A0A7J6PFU2</accession>
<dbReference type="GO" id="GO:0005634">
    <property type="term" value="C:nucleus"/>
    <property type="evidence" value="ECO:0007669"/>
    <property type="project" value="TreeGrafter"/>
</dbReference>
<feature type="region of interest" description="Disordered" evidence="3">
    <location>
        <begin position="1063"/>
        <end position="1086"/>
    </location>
</feature>
<feature type="transmembrane region" description="Helical" evidence="4">
    <location>
        <begin position="17"/>
        <end position="37"/>
    </location>
</feature>
<organism evidence="7 8">
    <name type="scientific">Perkinsus olseni</name>
    <name type="common">Perkinsus atlanticus</name>
    <dbReference type="NCBI Taxonomy" id="32597"/>
    <lineage>
        <taxon>Eukaryota</taxon>
        <taxon>Sar</taxon>
        <taxon>Alveolata</taxon>
        <taxon>Perkinsozoa</taxon>
        <taxon>Perkinsea</taxon>
        <taxon>Perkinsida</taxon>
        <taxon>Perkinsidae</taxon>
        <taxon>Perkinsus</taxon>
    </lineage>
</organism>
<dbReference type="InterPro" id="IPR014001">
    <property type="entry name" value="Helicase_ATP-bd"/>
</dbReference>
<evidence type="ECO:0000256" key="1">
    <source>
        <dbReference type="ARBA" id="ARBA00006420"/>
    </source>
</evidence>
<dbReference type="SMART" id="SM00490">
    <property type="entry name" value="HELICc"/>
    <property type="match status" value="1"/>
</dbReference>
<dbReference type="GO" id="GO:0008094">
    <property type="term" value="F:ATP-dependent activity, acting on DNA"/>
    <property type="evidence" value="ECO:0007669"/>
    <property type="project" value="TreeGrafter"/>
</dbReference>
<dbReference type="CDD" id="cd18793">
    <property type="entry name" value="SF2_C_SNF"/>
    <property type="match status" value="1"/>
</dbReference>
<dbReference type="EMBL" id="JABANP010000028">
    <property type="protein sequence ID" value="KAF4694807.1"/>
    <property type="molecule type" value="Genomic_DNA"/>
</dbReference>
<feature type="compositionally biased region" description="Low complexity" evidence="3">
    <location>
        <begin position="295"/>
        <end position="318"/>
    </location>
</feature>
<keyword evidence="2" id="KW-0378">Hydrolase</keyword>
<evidence type="ECO:0000256" key="3">
    <source>
        <dbReference type="SAM" id="MobiDB-lite"/>
    </source>
</evidence>
<dbReference type="GO" id="GO:0016226">
    <property type="term" value="P:iron-sulfur cluster assembly"/>
    <property type="evidence" value="ECO:0007669"/>
    <property type="project" value="InterPro"/>
</dbReference>
<feature type="domain" description="Helicase ATP-binding" evidence="5">
    <location>
        <begin position="463"/>
        <end position="627"/>
    </location>
</feature>
<dbReference type="InterPro" id="IPR038718">
    <property type="entry name" value="SNF2-like_sf"/>
</dbReference>
<evidence type="ECO:0000256" key="2">
    <source>
        <dbReference type="ARBA" id="ARBA00022801"/>
    </source>
</evidence>
<sequence>MVLATDRRRPTALGRRLVSVLLLLGVLYTISLLVAIFPNGYQLLLPTVDQVDRALDAVRPGLAMDGGGVRVLGVTEDGRVRVLFTGACSSCSLSDTTTKYGLWDVLSAKYPALTSIEAVSAVDAASESGPLTTAQLDSAIREIRTEIEDIGGRLVVKSLSPTKVVLALTLPTRVLPILNAVQGRVRASLGRPEVDVQVQWGNKAVVLDMIRNHVKSLADRWAMEAESSVESEQALPSEQDANSSVTAESIAGLDGIGKQISQWELEMEAEREEKPPSNSDSKLRDLRTKFGLEPSSAAAAASSSGEDTSESSSSSGSDLEIEDVAESKPLKKDLFRSGSAVESSSSSRQSPASSSLAGTPPRVLLTGRSLVPGMGGVSRKRVKESSVGSLSPSKRRRKALSRRRKGTLQLGLHGGEDIVEIKDGGEKRVVVCPADRHWPQFECPFAIWDKLFPFQKEGVRFLWQRWKEGSGALLADEMGLGKTVRTLESVVTPALAGVLIICPATLVQQWEQEILSWGGVDCGLRITGWATGSTVEEKRESAEEMSECSGILVVSFEAYRRYCGDILFDYVWSICVLDEAQKIRNPDSGITQRVKRMNTPHRIALSGSPIQNSLRELWSICDFVAPGRLGSLPTFEEELATPIERGTRPNASPTATTAAYRCAVVVRDLTMPLIIRRLKADVQDVLALPRKSEQVLFCHLAPEQFEVYCEVLSNVRCTTGSSIQRRYGHRRDERGKTSLPPESLFYLGILRRICNHPDMLLYPGVEADGGYGSEQRSGKLSILGRWVPEGHRVLIFSQTLGMLDILERKVDELGWTCSRMDGSTPVKDRPHIVDDFNSDEGPQVMLLSTRVGGVGLNLTGADRIERAWRIGQKNEVLIYRLIAMGTVEESMYKKQIFKHYLSQKILSDPRQRRAEYWSGLEELFRVPPEPPGWTPRDRGWIRDKYALTREQSHSLKSSPSPTPSPSEEGGSSEETAPNEGNEPSLEAQQLIGCIWDQDQIEEPHLDRSQVNEAQATRIADQALAAIRRSQDEVSNYPSHVPTWTGKTGQAGAMAQSMSLLADVTAEEEPEERAEAVNPGAAKSSVSSTTESRIMDHLIRYLASRPYFDIIHERAAGCYGSICPSDIQGGCALLDSRVCQLYTNADVASLDELTRSYFDQSCKVCAEHAGQAACDVDDRCAWRGPWGSCAFSRTLLIVSGSPSISQVRYIDSGAARPSRPFLSEHFLSYYVPGLPRDVQAALRGGCLQ</sequence>
<evidence type="ECO:0000259" key="6">
    <source>
        <dbReference type="PROSITE" id="PS51194"/>
    </source>
</evidence>
<dbReference type="InterPro" id="IPR049730">
    <property type="entry name" value="SNF2/RAD54-like_C"/>
</dbReference>
<feature type="compositionally biased region" description="Basic and acidic residues" evidence="3">
    <location>
        <begin position="325"/>
        <end position="335"/>
    </location>
</feature>
<dbReference type="InterPro" id="IPR000330">
    <property type="entry name" value="SNF2_N"/>
</dbReference>
<dbReference type="Pfam" id="PF00271">
    <property type="entry name" value="Helicase_C"/>
    <property type="match status" value="1"/>
</dbReference>
<keyword evidence="4" id="KW-0472">Membrane</keyword>
<dbReference type="Gene3D" id="3.30.300.130">
    <property type="entry name" value="Fe-S cluster assembly (FSCA)"/>
    <property type="match status" value="1"/>
</dbReference>
<feature type="region of interest" description="Disordered" evidence="3">
    <location>
        <begin position="294"/>
        <end position="406"/>
    </location>
</feature>
<comment type="similarity">
    <text evidence="1">Belongs to the NifU family.</text>
</comment>
<dbReference type="PROSITE" id="PS51194">
    <property type="entry name" value="HELICASE_CTER"/>
    <property type="match status" value="1"/>
</dbReference>
<feature type="region of interest" description="Disordered" evidence="3">
    <location>
        <begin position="950"/>
        <end position="983"/>
    </location>
</feature>
<name>A0A7J6PFU2_PEROL</name>
<dbReference type="InterPro" id="IPR001650">
    <property type="entry name" value="Helicase_C-like"/>
</dbReference>
<dbReference type="OrthoDB" id="413460at2759"/>
<dbReference type="InterPro" id="IPR027417">
    <property type="entry name" value="P-loop_NTPase"/>
</dbReference>
<dbReference type="AlphaFoldDB" id="A0A7J6PFU2"/>
<reference evidence="7 8" key="1">
    <citation type="submission" date="2020-04" db="EMBL/GenBank/DDBJ databases">
        <title>Perkinsus olseni comparative genomics.</title>
        <authorList>
            <person name="Bogema D.R."/>
        </authorList>
    </citation>
    <scope>NUCLEOTIDE SEQUENCE [LARGE SCALE GENOMIC DNA]</scope>
    <source>
        <strain evidence="7">00978-12</strain>
    </source>
</reference>